<dbReference type="Proteomes" id="UP000092461">
    <property type="component" value="Unassembled WGS sequence"/>
</dbReference>
<dbReference type="AlphaFoldDB" id="A0A1B0C928"/>
<dbReference type="EnsemblMetazoa" id="LLOJ000450-RA">
    <property type="protein sequence ID" value="LLOJ000450-PA"/>
    <property type="gene ID" value="LLOJ000450"/>
</dbReference>
<dbReference type="VEuPathDB" id="VectorBase:LLONM1_006710"/>
<evidence type="ECO:0000313" key="1">
    <source>
        <dbReference type="EnsemblMetazoa" id="LLOJ000450-PA"/>
    </source>
</evidence>
<sequence>MQSNSETSDFAGVDFAGIRALDPGGLYQVINIRNQEFIDHTFLGHVEIQETSLDVCPPGGVRVPHLGTNLLHQSNVIVDPGKITTYVQNLSVKPNLENGTNVIVDQRKDKQLATLTPIGSSWVGETRSSGKIIQATNPGQYSLVECPDLSPIVMVPGEKSKSIVQDLSEEKGIPETCPAEGGKAKK</sequence>
<proteinExistence type="predicted"/>
<keyword evidence="2" id="KW-1185">Reference proteome</keyword>
<reference evidence="1" key="1">
    <citation type="submission" date="2020-05" db="UniProtKB">
        <authorList>
            <consortium name="EnsemblMetazoa"/>
        </authorList>
    </citation>
    <scope>IDENTIFICATION</scope>
    <source>
        <strain evidence="1">Jacobina</strain>
    </source>
</reference>
<accession>A0A1B0C928</accession>
<name>A0A1B0C928_LUTLO</name>
<dbReference type="VEuPathDB" id="VectorBase:LLOJ000450"/>
<protein>
    <submittedName>
        <fullName evidence="1">Uncharacterized protein</fullName>
    </submittedName>
</protein>
<evidence type="ECO:0000313" key="2">
    <source>
        <dbReference type="Proteomes" id="UP000092461"/>
    </source>
</evidence>
<organism evidence="1 2">
    <name type="scientific">Lutzomyia longipalpis</name>
    <name type="common">Sand fly</name>
    <dbReference type="NCBI Taxonomy" id="7200"/>
    <lineage>
        <taxon>Eukaryota</taxon>
        <taxon>Metazoa</taxon>
        <taxon>Ecdysozoa</taxon>
        <taxon>Arthropoda</taxon>
        <taxon>Hexapoda</taxon>
        <taxon>Insecta</taxon>
        <taxon>Pterygota</taxon>
        <taxon>Neoptera</taxon>
        <taxon>Endopterygota</taxon>
        <taxon>Diptera</taxon>
        <taxon>Nematocera</taxon>
        <taxon>Psychodoidea</taxon>
        <taxon>Psychodidae</taxon>
        <taxon>Lutzomyia</taxon>
        <taxon>Lutzomyia</taxon>
    </lineage>
</organism>
<dbReference type="EMBL" id="AJWK01001788">
    <property type="status" value="NOT_ANNOTATED_CDS"/>
    <property type="molecule type" value="Genomic_DNA"/>
</dbReference>